<evidence type="ECO:0000313" key="1">
    <source>
        <dbReference type="EMBL" id="CAG8815021.1"/>
    </source>
</evidence>
<gene>
    <name evidence="1" type="ORF">RPERSI_LOCUS24122</name>
</gene>
<dbReference type="Proteomes" id="UP000789920">
    <property type="component" value="Unassembled WGS sequence"/>
</dbReference>
<organism evidence="1 2">
    <name type="scientific">Racocetra persica</name>
    <dbReference type="NCBI Taxonomy" id="160502"/>
    <lineage>
        <taxon>Eukaryota</taxon>
        <taxon>Fungi</taxon>
        <taxon>Fungi incertae sedis</taxon>
        <taxon>Mucoromycota</taxon>
        <taxon>Glomeromycotina</taxon>
        <taxon>Glomeromycetes</taxon>
        <taxon>Diversisporales</taxon>
        <taxon>Gigasporaceae</taxon>
        <taxon>Racocetra</taxon>
    </lineage>
</organism>
<protein>
    <submittedName>
        <fullName evidence="1">30936_t:CDS:1</fullName>
    </submittedName>
</protein>
<comment type="caution">
    <text evidence="1">The sequence shown here is derived from an EMBL/GenBank/DDBJ whole genome shotgun (WGS) entry which is preliminary data.</text>
</comment>
<name>A0ACA9RXH0_9GLOM</name>
<keyword evidence="2" id="KW-1185">Reference proteome</keyword>
<sequence length="52" mass="5806">EVIIDYELVEVNNEEQELAKSNHVNKELDIGNSRERVGIGAGVEVEARIEAK</sequence>
<accession>A0ACA9RXH0</accession>
<dbReference type="EMBL" id="CAJVQC010076826">
    <property type="protein sequence ID" value="CAG8815021.1"/>
    <property type="molecule type" value="Genomic_DNA"/>
</dbReference>
<feature type="non-terminal residue" evidence="1">
    <location>
        <position position="1"/>
    </location>
</feature>
<feature type="non-terminal residue" evidence="1">
    <location>
        <position position="52"/>
    </location>
</feature>
<proteinExistence type="predicted"/>
<evidence type="ECO:0000313" key="2">
    <source>
        <dbReference type="Proteomes" id="UP000789920"/>
    </source>
</evidence>
<reference evidence="1" key="1">
    <citation type="submission" date="2021-06" db="EMBL/GenBank/DDBJ databases">
        <authorList>
            <person name="Kallberg Y."/>
            <person name="Tangrot J."/>
            <person name="Rosling A."/>
        </authorList>
    </citation>
    <scope>NUCLEOTIDE SEQUENCE</scope>
    <source>
        <strain evidence="1">MA461A</strain>
    </source>
</reference>